<dbReference type="EMBL" id="HG793126">
    <property type="protein sequence ID" value="CDK25938.1"/>
    <property type="molecule type" value="Genomic_DNA"/>
</dbReference>
<dbReference type="InterPro" id="IPR027417">
    <property type="entry name" value="P-loop_NTPase"/>
</dbReference>
<reference evidence="2" key="2">
    <citation type="submission" date="2014-02" db="EMBL/GenBank/DDBJ databases">
        <title>Complete DNA sequence of /Kuraishia capsulata/ illustrates novel genomic features among budding yeasts (/Saccharomycotina/).</title>
        <authorList>
            <person name="Morales L."/>
            <person name="Noel B."/>
            <person name="Porcel B."/>
            <person name="Marcet-Houben M."/>
            <person name="Hullo M-F."/>
            <person name="Sacerdot C."/>
            <person name="Tekaia F."/>
            <person name="Leh-Louis V."/>
            <person name="Despons L."/>
            <person name="Khanna V."/>
            <person name="Aury J-M."/>
            <person name="Barbe V."/>
            <person name="Couloux A."/>
            <person name="Labadie K."/>
            <person name="Pelletier E."/>
            <person name="Souciet J-L."/>
            <person name="Boekhout T."/>
            <person name="Gabaldon T."/>
            <person name="Wincker P."/>
            <person name="Dujon B."/>
        </authorList>
    </citation>
    <scope>NUCLEOTIDE SEQUENCE</scope>
    <source>
        <strain evidence="2">CBS 1993</strain>
    </source>
</reference>
<proteinExistence type="predicted"/>
<dbReference type="RefSeq" id="XP_022457948.1">
    <property type="nucleotide sequence ID" value="XM_022604137.1"/>
</dbReference>
<evidence type="ECO:0000256" key="1">
    <source>
        <dbReference type="SAM" id="MobiDB-lite"/>
    </source>
</evidence>
<protein>
    <recommendedName>
        <fullName evidence="4">Phosphoribulokinase/uridine kinase domain-containing protein</fullName>
    </recommendedName>
</protein>
<feature type="region of interest" description="Disordered" evidence="1">
    <location>
        <begin position="141"/>
        <end position="163"/>
    </location>
</feature>
<dbReference type="HOGENOM" id="CLU_067202_1_0_1"/>
<accession>W6MJ12</accession>
<evidence type="ECO:0000313" key="2">
    <source>
        <dbReference type="EMBL" id="CDK25938.1"/>
    </source>
</evidence>
<dbReference type="PANTHER" id="PTHR10285">
    <property type="entry name" value="URIDINE KINASE"/>
    <property type="match status" value="1"/>
</dbReference>
<keyword evidence="3" id="KW-1185">Reference proteome</keyword>
<feature type="region of interest" description="Disordered" evidence="1">
    <location>
        <begin position="223"/>
        <end position="242"/>
    </location>
</feature>
<organism evidence="2 3">
    <name type="scientific">Kuraishia capsulata CBS 1993</name>
    <dbReference type="NCBI Taxonomy" id="1382522"/>
    <lineage>
        <taxon>Eukaryota</taxon>
        <taxon>Fungi</taxon>
        <taxon>Dikarya</taxon>
        <taxon>Ascomycota</taxon>
        <taxon>Saccharomycotina</taxon>
        <taxon>Pichiomycetes</taxon>
        <taxon>Pichiales</taxon>
        <taxon>Pichiaceae</taxon>
        <taxon>Kuraishia</taxon>
    </lineage>
</organism>
<dbReference type="Gene3D" id="3.40.50.300">
    <property type="entry name" value="P-loop containing nucleotide triphosphate hydrolases"/>
    <property type="match status" value="1"/>
</dbReference>
<dbReference type="Proteomes" id="UP000019384">
    <property type="component" value="Unassembled WGS sequence"/>
</dbReference>
<dbReference type="AlphaFoldDB" id="W6MJ12"/>
<dbReference type="STRING" id="1382522.W6MJ12"/>
<dbReference type="OrthoDB" id="6362633at2759"/>
<evidence type="ECO:0000313" key="3">
    <source>
        <dbReference type="Proteomes" id="UP000019384"/>
    </source>
</evidence>
<dbReference type="SUPFAM" id="SSF52540">
    <property type="entry name" value="P-loop containing nucleoside triphosphate hydrolases"/>
    <property type="match status" value="1"/>
</dbReference>
<dbReference type="GeneID" id="34519336"/>
<reference evidence="2" key="1">
    <citation type="submission" date="2013-12" db="EMBL/GenBank/DDBJ databases">
        <authorList>
            <person name="Genoscope - CEA"/>
        </authorList>
    </citation>
    <scope>NUCLEOTIDE SEQUENCE</scope>
    <source>
        <strain evidence="2">CBS 1993</strain>
    </source>
</reference>
<sequence length="394" mass="44055">MDTTYDQLARRAVDLLEASNRYRVIVLVIGSPGSGKSTLSDKVVERINKEYKKHRHASSLESDSGTMDGIACGSDGDSYDQHTNKGKLNLKSSEFLVRDVLIKQLGRFTKFDPEDVISVEDENFPPRLQTEGDRRVIHGRGTTIEIDSSLSPESHESSEEPEPELAQVIPMDGFHLPVATLKKFEDPEFAILRRGSPFTFDSTMVVTLIELLTDTCIDISDIQDGGQGDNQTRCESGDVRLNKGKPRDHKLGKYDILPGKATGIPDIYIPDFDHALKDPTLNGIKIASTTRILIVEGLYLLLKQEPWCRIQTCLSSTKAPNESWKLEIDRQRASTRVARRHVSSGICQDLESGLERYELNDGINRNLVDEHSYPCDLQICSIDQPYGESNGFCK</sequence>
<evidence type="ECO:0008006" key="4">
    <source>
        <dbReference type="Google" id="ProtNLM"/>
    </source>
</evidence>
<name>W6MJ12_9ASCO</name>
<gene>
    <name evidence="2" type="ORF">KUCA_T00001909001</name>
</gene>